<dbReference type="PANTHER" id="PTHR45398:SF1">
    <property type="entry name" value="ENZYME, PUTATIVE (JCVI)-RELATED"/>
    <property type="match status" value="1"/>
</dbReference>
<evidence type="ECO:0000259" key="6">
    <source>
        <dbReference type="PROSITE" id="PS50075"/>
    </source>
</evidence>
<dbReference type="GO" id="GO:0043041">
    <property type="term" value="P:amino acid activation for nonribosomal peptide biosynthetic process"/>
    <property type="evidence" value="ECO:0007669"/>
    <property type="project" value="UniProtKB-ARBA"/>
</dbReference>
<dbReference type="FunFam" id="3.40.50.980:FF:000001">
    <property type="entry name" value="Non-ribosomal peptide synthetase"/>
    <property type="match status" value="2"/>
</dbReference>
<dbReference type="Gene3D" id="1.10.1200.10">
    <property type="entry name" value="ACP-like"/>
    <property type="match status" value="2"/>
</dbReference>
<dbReference type="Gene3D" id="3.30.559.30">
    <property type="entry name" value="Nonribosomal peptide synthetase, condensation domain"/>
    <property type="match status" value="5"/>
</dbReference>
<dbReference type="InterPro" id="IPR025110">
    <property type="entry name" value="AMP-bd_C"/>
</dbReference>
<dbReference type="InterPro" id="IPR020806">
    <property type="entry name" value="PKS_PP-bd"/>
</dbReference>
<dbReference type="InterPro" id="IPR001242">
    <property type="entry name" value="Condensation_dom"/>
</dbReference>
<evidence type="ECO:0000256" key="4">
    <source>
        <dbReference type="ARBA" id="ARBA00022553"/>
    </source>
</evidence>
<dbReference type="FunFam" id="1.10.1200.10:FF:000005">
    <property type="entry name" value="Nonribosomal peptide synthetase 1"/>
    <property type="match status" value="2"/>
</dbReference>
<dbReference type="SUPFAM" id="SSF47336">
    <property type="entry name" value="ACP-like"/>
    <property type="match status" value="2"/>
</dbReference>
<dbReference type="GO" id="GO:0003824">
    <property type="term" value="F:catalytic activity"/>
    <property type="evidence" value="ECO:0007669"/>
    <property type="project" value="InterPro"/>
</dbReference>
<dbReference type="SMART" id="SM00823">
    <property type="entry name" value="PKS_PP"/>
    <property type="match status" value="2"/>
</dbReference>
<feature type="compositionally biased region" description="Basic and acidic residues" evidence="5">
    <location>
        <begin position="1001"/>
        <end position="1014"/>
    </location>
</feature>
<sequence>MNPLPERMLALSKRFAAFSPQERSALQRKMIEQGLSLDLLPIPGRSEPQALMCASYAQQRLWFLWQLEPASSAYNQLAVLRLQGDLRDADLQRSIQYLIDRHEVLRSTFSLHGQQVMQVIHPRREFLLQRLDYSQLADAGQQVAAQAAEQGERPFDLEHDLLLRATLIKLGEQEHVLLFCTHHIISDAWSLPILVGEVTRAYEHWRQHQSAPQLPPLAVQYADFAVWQRLWLEAGEAERQLQYWRERLGTEPLTLELPLDRPRPAVRSARGGRHALVFDQELDRGLRELAASTGCTLFMLLLASLQVLLQRYSGARSIRVGTPVANRTRAEVEGLIGFFVNTQVLQAEVDPQQSFSTLLAQVKTRVLEAQAHQDLPFEQLVDALQPERSLNQSPLFQVLYNHLAGDNEGARVEIPGLKIEALTSDSESVRFDLTFNTHEEGGRLHAALVYASDLFDPQTIEQMARHWLNLLRAVVREPQRRLGELPMLEAAERAQMVEQWNLGSAFERPPLSVPACVEAHAARSPDALAVVCAERQLTYRQLNAQANRLARQLRERGVGPDVLVGIAAPRSIEMIVGLLAVLKAGGAYVPLDPEYPQERLNGMIEDSGITQLLAQQPLIARFADLPGLCIEPLEDSPARQALSDDNLEPLTAPGHLAYVIFTSGSTGRAKGVTISHGALANYVAAIHQRLPLATARSMALVSTPAADLGHTVLFGALCGGQALHVIGADLAVDGAGLGQYLQRQQIDVLKIVPSHLAALLGEDNSAVLPRQCLVLGGEACPVSLVQRIQRLAPQCRIVNHYGPTESTVGALTQSVEGDWSQAASIPMGRPLTNVRAYVLDSAGQPAAIGSLGELYLAGAGLARGYHRRPELTAASFIPDPFDPQGGGRLYRTGDQVRYRRDGSIEFCGRIDQQIKIRGFRVEPGEIQACLHSHPWVRECAVLALDGPQGKQLVAYLVCQPGLDSDQCKEGLKQHLNAHLSAHQVPSHLLLLPALPLSPNGKLDRQALPRPEQGRPQDLYRAPQNPLQQTLVQIWQEVLNQPQIGINDNFFELGGDSIIAIQMVSRARQAGLQISSRDVFRCQSILELAAVATQGAALHIDQGPVRGQMPLTPIQQVFFASDIPHREHWNQSLLLRPREPLKVQWLERALNQLLVQHDALRLRYRQHAGLWQAEHLDQAEPVSVWQRRVTDAAAIQALGQQAQSSLDLAQGPLLRAVLMDLDDGSQRLLLVIHHLVVDGVSWRILLEDLQSLYRQLAEGAALALPPKTSAFQDWAEHLQEWAQDLGHTGELDYWCRQLEQAPRDLPLDYAAGENLACHGTSINARLSRELTSQLLQEAPKAYRTQINDLLLTALARVICRWTGHAQMLVQLEGHGREELFADVDLSRSVGWFTSLYPLCLTPVGPLPDSIKAVKEDLRRVPANGLGYGALRYLGDISVRERLQGLAQPRITFNYLGQFDQSFDSQSLFAPAAEAAGDERHAEAPLGNWLTVNSQVYGGELSLSWSFSHRLFKPQTVQRLADEYLLELQALIEHCTLDTSAGVSPSDFPLAGLNQAQLDALPVAARSIVDLYPLSPMQQGMLFHTLYEQASDDYVNQLRVPVQGLDPQRFCQAWQDALQAHDILRTSFHWQAGLELPVQIVQRQLALPFRVLDWSDGQASEAALDALAGEERSLCAHFDRAPLLRLCLVQTAVQQYQLIYTNHHILMDGWSSSQLMSEVLQRYAGFVPPQAPGRYRDYIQWLQRQDLNACEGFWRERLGHLASPTRLAGSIALETPRAESGHGEFHHDWTAQWTERLVAFARQQKITANTLLQAAWLLLLQRYTGQRTVAFGATVAGRPSELPGIERQIGLFINTLPVIGTPEAQMSVAQWLQQVQAHNLQLREYEHTPLNDIQRWAGSSGEALFDTLLVFDNYPVAQALEQDDACSVRFGAVHSRERTNYPLSVAVALEQRLSISYGYAREAFSAAVIERLNGHLLHLLAQMIDHPQVQLGAIELLTAAETASQCVAPVAPEIEPAVHESIGALAQRWPERQAVLFAGQRFTYGELDRRANRLAHELVARGVGQEVRVGVALPRSEGLLVALLAVLKAGGAFVPLDLSYPAERLAYLMADSGMALLLSDTESLQRLPSAAGLAVLDLSCLEVGQHPLTAPAVTVSPQSLAYVIYTSGSTGQPKGVTVAHGPLAMHCRTTGERYGMTPEDCELHFLSFSFDGAHERWLTAFVCGASLLLRDDSLWTAEQTCEAIRSHGVTMAGFPPAYLHQLAEHVQRVGNPPPMRLYSFGGDAMPQASFELVQQVLRPQYMINGYGPTETVVTPLVWKTTAGEPCTAAYAPIGECVGERSAYVLDADLNPLPVGVAGELYIGGNGLARGYLNRFAQTAERFVPDPYSPLGGRLYRTGDVVRQGIDGVFEYLGRIDNQVKIRGFRIELGEIEARLMAHEQISEAVVLARDTAHGRRLVAYLVMNTARLDDEPGQEPLREALRQDLKASLPDYMVPSHWLFLDRLPLSPNGKLDRQALPVPETAQASHAYVAPRSDLEKRLALIWQDVLKVAQVGVSDNFFELGGDSIISLQLVSRARQASIRFTPKDLFEQQTIQGLAAVAQCGTQDDIDQAPVSGDMPLLPIQRLFFAEPIPQRHHFNQSVLLIPATPLDPHALERGLRALFEHHDGLRLQFQQGTAGWSASHGPLDQTEPGPDLLWQADAVDAGELEQLCEKVQGSLDLERGPLLRALLVTLADSTQRLLLVAHHLVVDGVSWRLLFEDLQSAYTQALAGQAVQLPAKSSSYQAFGRRLQAYANGPEARAELAYWHAQLAGAQASLPGVEPGTQALSRDAGSVQVQLDAAITQRLLQRAPAAYRTQVNDLLLAALAQVMGQWTGQASTLIQLEGHGREPLFEDLDLSRTVGWFTSVFPVRLSAADSAEATIKRIKEQLRAIPHKGIGYGALRYLGDTASREALQGLAQPRVTFNYLGQFDGTFDDPQALFVPAPEAHGADTSSDAPLGNWLSISGKVYDGQLRLDWSFSQRMFDSAQIEALARDYIQALQALVEHCCQARGGVTPSDFPLARLTQEQLDALALVPSQVEDIYPLAPMQQALLQHELQAHEAGDFVNQMCMDVQGVDPLRLRQAWQQAMDTHEILRSRFVWGPALAQPLQVVHKQVEVPFQILDGTDLDRDALERLAQAERLKGFDLAQAPMLRLQAIRLGENRYRLICTNHHILLDGWSGFQLFNDVLAAYTGHAISHRPAGYRDYIAWLQARDHQADERFWREQLKALKAPTLLSACAMAQGDRQRGGHRQHYFDFDEAQTEQLTVFARQQKITANTLVQAAWLLLLHVHCAQSTVACGATIAGRPPQLKGIEQQLGLYINDVPLVATIEPGQRVGDWLQALQGRNVQMREHGYSALSDIQDWAGLPGGELSDTVIVFENYPVSAASAGADLGDLRLESMHSFEQTSSALTLYVELKGQLQFHYDHRLEAFSEAAVQGLNLQLVQLLGVLAQGSPTRSLAQVLAQLGEARVQREVRVEA</sequence>
<dbReference type="InterPro" id="IPR000873">
    <property type="entry name" value="AMP-dep_synth/lig_dom"/>
</dbReference>
<feature type="domain" description="Carrier" evidence="6">
    <location>
        <begin position="2529"/>
        <end position="2603"/>
    </location>
</feature>
<dbReference type="InterPro" id="IPR020845">
    <property type="entry name" value="AMP-binding_CS"/>
</dbReference>
<name>A0A1H4LH30_9PSED</name>
<evidence type="ECO:0000313" key="7">
    <source>
        <dbReference type="EMBL" id="SEB69916.1"/>
    </source>
</evidence>
<dbReference type="Pfam" id="PF00550">
    <property type="entry name" value="PP-binding"/>
    <property type="match status" value="2"/>
</dbReference>
<dbReference type="CDD" id="cd19534">
    <property type="entry name" value="E_NRPS"/>
    <property type="match status" value="2"/>
</dbReference>
<dbReference type="Gene3D" id="3.30.559.10">
    <property type="entry name" value="Chloramphenicol acetyltransferase-like domain"/>
    <property type="match status" value="5"/>
</dbReference>
<dbReference type="SUPFAM" id="SSF56801">
    <property type="entry name" value="Acetyl-CoA synthetase-like"/>
    <property type="match status" value="2"/>
</dbReference>
<dbReference type="SUPFAM" id="SSF52777">
    <property type="entry name" value="CoA-dependent acyltransferases"/>
    <property type="match status" value="10"/>
</dbReference>
<proteinExistence type="inferred from homology"/>
<dbReference type="InterPro" id="IPR036736">
    <property type="entry name" value="ACP-like_sf"/>
</dbReference>
<evidence type="ECO:0000256" key="3">
    <source>
        <dbReference type="ARBA" id="ARBA00022450"/>
    </source>
</evidence>
<dbReference type="InterPro" id="IPR010071">
    <property type="entry name" value="AA_adenyl_dom"/>
</dbReference>
<evidence type="ECO:0000256" key="5">
    <source>
        <dbReference type="SAM" id="MobiDB-lite"/>
    </source>
</evidence>
<dbReference type="GO" id="GO:0044550">
    <property type="term" value="P:secondary metabolite biosynthetic process"/>
    <property type="evidence" value="ECO:0007669"/>
    <property type="project" value="UniProtKB-ARBA"/>
</dbReference>
<dbReference type="Pfam" id="PF13193">
    <property type="entry name" value="AMP-binding_C"/>
    <property type="match status" value="2"/>
</dbReference>
<dbReference type="NCBIfam" id="NF003417">
    <property type="entry name" value="PRK04813.1"/>
    <property type="match status" value="2"/>
</dbReference>
<dbReference type="InterPro" id="IPR023213">
    <property type="entry name" value="CAT-like_dom_sf"/>
</dbReference>
<comment type="cofactor">
    <cofactor evidence="1">
        <name>pantetheine 4'-phosphate</name>
        <dbReference type="ChEBI" id="CHEBI:47942"/>
    </cofactor>
</comment>
<accession>A0A1H4LH30</accession>
<evidence type="ECO:0000313" key="8">
    <source>
        <dbReference type="Proteomes" id="UP000198982"/>
    </source>
</evidence>
<dbReference type="CDD" id="cd05930">
    <property type="entry name" value="A_NRPS"/>
    <property type="match status" value="1"/>
</dbReference>
<dbReference type="CDD" id="cd19543">
    <property type="entry name" value="DCL_NRPS"/>
    <property type="match status" value="2"/>
</dbReference>
<reference evidence="8" key="1">
    <citation type="submission" date="2016-10" db="EMBL/GenBank/DDBJ databases">
        <authorList>
            <person name="Varghese N."/>
            <person name="Submissions S."/>
        </authorList>
    </citation>
    <scope>NUCLEOTIDE SEQUENCE [LARGE SCALE GENOMIC DNA]</scope>
    <source>
        <strain evidence="8">DSM 9751</strain>
    </source>
</reference>
<protein>
    <submittedName>
        <fullName evidence="7">Non-ribosomal peptide synthase domain TIGR01720/amino acid adenylation domain-containing protein</fullName>
    </submittedName>
</protein>
<keyword evidence="3" id="KW-0596">Phosphopantetheine</keyword>
<dbReference type="FunFam" id="3.30.300.30:FF:000010">
    <property type="entry name" value="Enterobactin synthetase component F"/>
    <property type="match status" value="1"/>
</dbReference>
<dbReference type="CDD" id="cd17649">
    <property type="entry name" value="A_NRPS_PvdJ-like"/>
    <property type="match status" value="1"/>
</dbReference>
<feature type="region of interest" description="Disordered" evidence="5">
    <location>
        <begin position="1001"/>
        <end position="1020"/>
    </location>
</feature>
<dbReference type="PROSITE" id="PS50075">
    <property type="entry name" value="CARRIER"/>
    <property type="match status" value="2"/>
</dbReference>
<keyword evidence="8" id="KW-1185">Reference proteome</keyword>
<dbReference type="RefSeq" id="WP_092312526.1">
    <property type="nucleotide sequence ID" value="NZ_FNTJ01000001.1"/>
</dbReference>
<dbReference type="PROSITE" id="PS00012">
    <property type="entry name" value="PHOSPHOPANTETHEINE"/>
    <property type="match status" value="2"/>
</dbReference>
<dbReference type="GO" id="GO:0031177">
    <property type="term" value="F:phosphopantetheine binding"/>
    <property type="evidence" value="ECO:0007669"/>
    <property type="project" value="InterPro"/>
</dbReference>
<dbReference type="NCBIfam" id="TIGR01733">
    <property type="entry name" value="AA-adenyl-dom"/>
    <property type="match status" value="2"/>
</dbReference>
<dbReference type="Gene3D" id="2.30.38.10">
    <property type="entry name" value="Luciferase, Domain 3"/>
    <property type="match status" value="2"/>
</dbReference>
<dbReference type="InterPro" id="IPR010060">
    <property type="entry name" value="NRPS_synth"/>
</dbReference>
<dbReference type="InterPro" id="IPR006162">
    <property type="entry name" value="Ppantetheine_attach_site"/>
</dbReference>
<dbReference type="InterPro" id="IPR045851">
    <property type="entry name" value="AMP-bd_C_sf"/>
</dbReference>
<feature type="domain" description="Carrier" evidence="6">
    <location>
        <begin position="1021"/>
        <end position="1095"/>
    </location>
</feature>
<dbReference type="Proteomes" id="UP000198982">
    <property type="component" value="Unassembled WGS sequence"/>
</dbReference>
<evidence type="ECO:0000256" key="1">
    <source>
        <dbReference type="ARBA" id="ARBA00001957"/>
    </source>
</evidence>
<dbReference type="Gene3D" id="3.30.300.30">
    <property type="match status" value="2"/>
</dbReference>
<keyword evidence="4" id="KW-0597">Phosphoprotein</keyword>
<dbReference type="NCBIfam" id="TIGR01720">
    <property type="entry name" value="NRPS-para261"/>
    <property type="match status" value="2"/>
</dbReference>
<dbReference type="Pfam" id="PF00501">
    <property type="entry name" value="AMP-binding"/>
    <property type="match status" value="2"/>
</dbReference>
<dbReference type="EMBL" id="FNTJ01000001">
    <property type="protein sequence ID" value="SEB69916.1"/>
    <property type="molecule type" value="Genomic_DNA"/>
</dbReference>
<gene>
    <name evidence="7" type="ORF">SAMN05216178_1904</name>
</gene>
<dbReference type="InterPro" id="IPR009081">
    <property type="entry name" value="PP-bd_ACP"/>
</dbReference>
<comment type="similarity">
    <text evidence="2">Belongs to the ATP-dependent AMP-binding enzyme family.</text>
</comment>
<organism evidence="7 8">
    <name type="scientific">Pseudomonas saponiphila</name>
    <dbReference type="NCBI Taxonomy" id="556534"/>
    <lineage>
        <taxon>Bacteria</taxon>
        <taxon>Pseudomonadati</taxon>
        <taxon>Pseudomonadota</taxon>
        <taxon>Gammaproteobacteria</taxon>
        <taxon>Pseudomonadales</taxon>
        <taxon>Pseudomonadaceae</taxon>
        <taxon>Pseudomonas</taxon>
    </lineage>
</organism>
<dbReference type="Pfam" id="PF00668">
    <property type="entry name" value="Condensation"/>
    <property type="match status" value="5"/>
</dbReference>
<dbReference type="PROSITE" id="PS00455">
    <property type="entry name" value="AMP_BINDING"/>
    <property type="match status" value="2"/>
</dbReference>
<dbReference type="CDD" id="cd19531">
    <property type="entry name" value="LCL_NRPS-like"/>
    <property type="match status" value="1"/>
</dbReference>
<evidence type="ECO:0000256" key="2">
    <source>
        <dbReference type="ARBA" id="ARBA00006432"/>
    </source>
</evidence>
<dbReference type="FunFam" id="3.40.50.12780:FF:000012">
    <property type="entry name" value="Non-ribosomal peptide synthetase"/>
    <property type="match status" value="1"/>
</dbReference>
<dbReference type="PANTHER" id="PTHR45398">
    <property type="match status" value="1"/>
</dbReference>
<dbReference type="Gene3D" id="3.40.50.980">
    <property type="match status" value="4"/>
</dbReference>